<evidence type="ECO:0000313" key="6">
    <source>
        <dbReference type="EMBL" id="KAL0808825.1"/>
    </source>
</evidence>
<evidence type="ECO:0000313" key="7">
    <source>
        <dbReference type="Proteomes" id="UP001549921"/>
    </source>
</evidence>
<dbReference type="GO" id="GO:0005576">
    <property type="term" value="C:extracellular region"/>
    <property type="evidence" value="ECO:0007669"/>
    <property type="project" value="UniProtKB-SubCell"/>
</dbReference>
<evidence type="ECO:0000256" key="3">
    <source>
        <dbReference type="ARBA" id="ARBA00022525"/>
    </source>
</evidence>
<evidence type="ECO:0000256" key="2">
    <source>
        <dbReference type="ARBA" id="ARBA00010701"/>
    </source>
</evidence>
<proteinExistence type="inferred from homology"/>
<dbReference type="EMBL" id="JBEDNZ010000030">
    <property type="protein sequence ID" value="KAL0808825.1"/>
    <property type="molecule type" value="Genomic_DNA"/>
</dbReference>
<organism evidence="6 7">
    <name type="scientific">Loxostege sticticalis</name>
    <name type="common">Beet webworm moth</name>
    <dbReference type="NCBI Taxonomy" id="481309"/>
    <lineage>
        <taxon>Eukaryota</taxon>
        <taxon>Metazoa</taxon>
        <taxon>Ecdysozoa</taxon>
        <taxon>Arthropoda</taxon>
        <taxon>Hexapoda</taxon>
        <taxon>Insecta</taxon>
        <taxon>Pterygota</taxon>
        <taxon>Neoptera</taxon>
        <taxon>Endopterygota</taxon>
        <taxon>Lepidoptera</taxon>
        <taxon>Glossata</taxon>
        <taxon>Ditrysia</taxon>
        <taxon>Pyraloidea</taxon>
        <taxon>Crambidae</taxon>
        <taxon>Pyraustinae</taxon>
        <taxon>Loxostege</taxon>
    </lineage>
</organism>
<dbReference type="InterPro" id="IPR029058">
    <property type="entry name" value="AB_hydrolase_fold"/>
</dbReference>
<dbReference type="Proteomes" id="UP001549921">
    <property type="component" value="Unassembled WGS sequence"/>
</dbReference>
<dbReference type="InterPro" id="IPR013818">
    <property type="entry name" value="Lipase"/>
</dbReference>
<dbReference type="PRINTS" id="PR00821">
    <property type="entry name" value="TAGLIPASE"/>
</dbReference>
<reference evidence="6 7" key="1">
    <citation type="submission" date="2024-06" db="EMBL/GenBank/DDBJ databases">
        <title>A chromosome-level genome assembly of beet webworm, Loxostege sticticalis.</title>
        <authorList>
            <person name="Zhang Y."/>
        </authorList>
    </citation>
    <scope>NUCLEOTIDE SEQUENCE [LARGE SCALE GENOMIC DNA]</scope>
    <source>
        <strain evidence="6">AQ028</strain>
        <tissue evidence="6">Male pupae</tissue>
    </source>
</reference>
<name>A0ABD0S417_LOXSC</name>
<dbReference type="Pfam" id="PF00151">
    <property type="entry name" value="Lipase"/>
    <property type="match status" value="1"/>
</dbReference>
<comment type="subcellular location">
    <subcellularLocation>
        <location evidence="1">Secreted</location>
    </subcellularLocation>
</comment>
<feature type="domain" description="Lipase" evidence="5">
    <location>
        <begin position="77"/>
        <end position="344"/>
    </location>
</feature>
<protein>
    <recommendedName>
        <fullName evidence="5">Lipase domain-containing protein</fullName>
    </recommendedName>
</protein>
<keyword evidence="3" id="KW-0964">Secreted</keyword>
<accession>A0ABD0S417</accession>
<gene>
    <name evidence="6" type="ORF">ABMA28_012502</name>
</gene>
<evidence type="ECO:0000256" key="4">
    <source>
        <dbReference type="RuleBase" id="RU004262"/>
    </source>
</evidence>
<dbReference type="PANTHER" id="PTHR11610">
    <property type="entry name" value="LIPASE"/>
    <property type="match status" value="1"/>
</dbReference>
<dbReference type="InterPro" id="IPR000734">
    <property type="entry name" value="TAG_lipase"/>
</dbReference>
<dbReference type="SUPFAM" id="SSF53474">
    <property type="entry name" value="alpha/beta-Hydrolases"/>
    <property type="match status" value="1"/>
</dbReference>
<dbReference type="AlphaFoldDB" id="A0ABD0S417"/>
<comment type="similarity">
    <text evidence="2 4">Belongs to the AB hydrolase superfamily. Lipase family.</text>
</comment>
<sequence length="347" mass="37899">MHRCRSFRARSLTVAVAIARLSHTEIPVLSPAMPAQDPLLMKLVPEDRRFQYVQADDDAGSLHMVDTWVKLSDLARNARFNANANTRFHLFTRQNPSNSQVLVINNAASVRSSNFRANRRTVVTIHGWMGSATSGCNRQLVPAYLAGEDVNVIVVDWSAGNTWGPNAAPAARAAANFINWLNRETGARVNQYHVIGFSVGGHAAGILGRAVSGTIEYITGLDPSARWEANEIIRRNDGRYTEVIHTSAGISGWQAPLTQVDFYPNGGNNMPGCGINAICNHERSFHYMAESLRSGGFLGTRCNTHWDAYLGNCNAGGTLRMGGRQPKHGATGIFFMRTRASSPFSQG</sequence>
<comment type="caution">
    <text evidence="6">The sequence shown here is derived from an EMBL/GenBank/DDBJ whole genome shotgun (WGS) entry which is preliminary data.</text>
</comment>
<evidence type="ECO:0000256" key="1">
    <source>
        <dbReference type="ARBA" id="ARBA00004613"/>
    </source>
</evidence>
<evidence type="ECO:0000259" key="5">
    <source>
        <dbReference type="Pfam" id="PF00151"/>
    </source>
</evidence>
<dbReference type="Gene3D" id="3.40.50.1820">
    <property type="entry name" value="alpha/beta hydrolase"/>
    <property type="match status" value="1"/>
</dbReference>
<dbReference type="PANTHER" id="PTHR11610:SF173">
    <property type="entry name" value="LIPASE DOMAIN-CONTAINING PROTEIN-RELATED"/>
    <property type="match status" value="1"/>
</dbReference>